<keyword evidence="4" id="KW-1003">Cell membrane</keyword>
<evidence type="ECO:0000256" key="2">
    <source>
        <dbReference type="ARBA" id="ARBA00005658"/>
    </source>
</evidence>
<keyword evidence="3" id="KW-0813">Transport</keyword>
<feature type="transmembrane region" description="Helical" evidence="8">
    <location>
        <begin position="260"/>
        <end position="280"/>
    </location>
</feature>
<evidence type="ECO:0000256" key="1">
    <source>
        <dbReference type="ARBA" id="ARBA00004651"/>
    </source>
</evidence>
<organism evidence="9 10">
    <name type="scientific">Salsuginibacillus halophilus</name>
    <dbReference type="NCBI Taxonomy" id="517424"/>
    <lineage>
        <taxon>Bacteria</taxon>
        <taxon>Bacillati</taxon>
        <taxon>Bacillota</taxon>
        <taxon>Bacilli</taxon>
        <taxon>Bacillales</taxon>
        <taxon>Bacillaceae</taxon>
        <taxon>Salsuginibacillus</taxon>
    </lineage>
</organism>
<feature type="transmembrane region" description="Helical" evidence="8">
    <location>
        <begin position="451"/>
        <end position="472"/>
    </location>
</feature>
<feature type="transmembrane region" description="Helical" evidence="8">
    <location>
        <begin position="188"/>
        <end position="208"/>
    </location>
</feature>
<dbReference type="InterPro" id="IPR018093">
    <property type="entry name" value="BCCT_CS"/>
</dbReference>
<dbReference type="Pfam" id="PF02028">
    <property type="entry name" value="BCCT"/>
    <property type="match status" value="1"/>
</dbReference>
<dbReference type="OrthoDB" id="9775735at2"/>
<evidence type="ECO:0000313" key="10">
    <source>
        <dbReference type="Proteomes" id="UP000242310"/>
    </source>
</evidence>
<sequence>MDRKIMDWPTFIGALLVLFSVAVPLVLFPDFGDEMVTAANTFVTESFGNLYLLIGMVLLVFLLYIAFSRYGRIVLGSKESKPEFNTLTWAGMLFAAGIGSSVLYWGTIEWAFYYQGPPFGAEPGSNEAIEWATTYGLFHWGPIAWAIYCLPALPIAYFFYVRRRSVLKVSEACRPILKGYTDGPVGKLVDVLFMIGLLGGAGTTMGLATPLIGEGVSYFTGIEPGMGLYVIVLLGCTAIFAISSYTGLRRGIRHLSNINLWLSFILLGFILVVGPTLFITDTMVNSVGRLLDNFFQMAMWTEPFKDFANFESTGFPEAWTIFYWAWWLVYAPFVGLFVARISKGRTIREMVLGTLVYGTIGCLLYFGILGNFGLYLELTGQYSPVDTLNNVGTEAAIIGTVAQMPLSPVFVGIFVVLAIIFLATTFDSGSYILASVCQNYIDDEPERWNRLFWAVVMALPSMVLLLIGGGTLDTLQTASIVAGFPLIFIMTMLAFSFTKAIKEDMPKSFGSKYYIYREDMD</sequence>
<feature type="transmembrane region" description="Helical" evidence="8">
    <location>
        <begin position="143"/>
        <end position="161"/>
    </location>
</feature>
<feature type="transmembrane region" description="Helical" evidence="8">
    <location>
        <begin position="228"/>
        <end position="248"/>
    </location>
</feature>
<evidence type="ECO:0000313" key="9">
    <source>
        <dbReference type="EMBL" id="PSL45898.1"/>
    </source>
</evidence>
<keyword evidence="5 8" id="KW-0812">Transmembrane</keyword>
<dbReference type="AlphaFoldDB" id="A0A2P8HI52"/>
<evidence type="ECO:0000256" key="7">
    <source>
        <dbReference type="ARBA" id="ARBA00023136"/>
    </source>
</evidence>
<dbReference type="EMBL" id="PYAV01000006">
    <property type="protein sequence ID" value="PSL45898.1"/>
    <property type="molecule type" value="Genomic_DNA"/>
</dbReference>
<dbReference type="RefSeq" id="WP_106588567.1">
    <property type="nucleotide sequence ID" value="NZ_PYAV01000006.1"/>
</dbReference>
<feature type="transmembrane region" description="Helical" evidence="8">
    <location>
        <begin position="351"/>
        <end position="376"/>
    </location>
</feature>
<dbReference type="Proteomes" id="UP000242310">
    <property type="component" value="Unassembled WGS sequence"/>
</dbReference>
<feature type="transmembrane region" description="Helical" evidence="8">
    <location>
        <begin position="7"/>
        <end position="28"/>
    </location>
</feature>
<gene>
    <name evidence="9" type="ORF">B0H94_106153</name>
</gene>
<dbReference type="NCBIfam" id="TIGR00842">
    <property type="entry name" value="bcct"/>
    <property type="match status" value="1"/>
</dbReference>
<comment type="caution">
    <text evidence="9">The sequence shown here is derived from an EMBL/GenBank/DDBJ whole genome shotgun (WGS) entry which is preliminary data.</text>
</comment>
<evidence type="ECO:0000256" key="6">
    <source>
        <dbReference type="ARBA" id="ARBA00022989"/>
    </source>
</evidence>
<reference evidence="9 10" key="1">
    <citation type="submission" date="2018-03" db="EMBL/GenBank/DDBJ databases">
        <title>Genomic Encyclopedia of Type Strains, Phase III (KMG-III): the genomes of soil and plant-associated and newly described type strains.</title>
        <authorList>
            <person name="Whitman W."/>
        </authorList>
    </citation>
    <scope>NUCLEOTIDE SEQUENCE [LARGE SCALE GENOMIC DNA]</scope>
    <source>
        <strain evidence="9 10">CGMCC 1.07653</strain>
    </source>
</reference>
<feature type="transmembrane region" description="Helical" evidence="8">
    <location>
        <begin position="396"/>
        <end position="423"/>
    </location>
</feature>
<name>A0A2P8HI52_9BACI</name>
<evidence type="ECO:0000256" key="5">
    <source>
        <dbReference type="ARBA" id="ARBA00022692"/>
    </source>
</evidence>
<feature type="transmembrane region" description="Helical" evidence="8">
    <location>
        <begin position="48"/>
        <end position="67"/>
    </location>
</feature>
<dbReference type="GO" id="GO:0022857">
    <property type="term" value="F:transmembrane transporter activity"/>
    <property type="evidence" value="ECO:0007669"/>
    <property type="project" value="InterPro"/>
</dbReference>
<evidence type="ECO:0000256" key="3">
    <source>
        <dbReference type="ARBA" id="ARBA00022448"/>
    </source>
</evidence>
<accession>A0A2P8HI52</accession>
<feature type="transmembrane region" description="Helical" evidence="8">
    <location>
        <begin position="87"/>
        <end position="106"/>
    </location>
</feature>
<evidence type="ECO:0000256" key="4">
    <source>
        <dbReference type="ARBA" id="ARBA00022475"/>
    </source>
</evidence>
<dbReference type="PROSITE" id="PS01303">
    <property type="entry name" value="BCCT"/>
    <property type="match status" value="1"/>
</dbReference>
<dbReference type="PANTHER" id="PTHR30047:SF7">
    <property type="entry name" value="HIGH-AFFINITY CHOLINE TRANSPORT PROTEIN"/>
    <property type="match status" value="1"/>
</dbReference>
<comment type="subcellular location">
    <subcellularLocation>
        <location evidence="1">Cell membrane</location>
        <topology evidence="1">Multi-pass membrane protein</topology>
    </subcellularLocation>
</comment>
<dbReference type="GO" id="GO:0005886">
    <property type="term" value="C:plasma membrane"/>
    <property type="evidence" value="ECO:0007669"/>
    <property type="project" value="UniProtKB-SubCell"/>
</dbReference>
<dbReference type="PANTHER" id="PTHR30047">
    <property type="entry name" value="HIGH-AFFINITY CHOLINE TRANSPORT PROTEIN-RELATED"/>
    <property type="match status" value="1"/>
</dbReference>
<keyword evidence="7 8" id="KW-0472">Membrane</keyword>
<feature type="transmembrane region" description="Helical" evidence="8">
    <location>
        <begin position="478"/>
        <end position="497"/>
    </location>
</feature>
<keyword evidence="6 8" id="KW-1133">Transmembrane helix</keyword>
<dbReference type="InterPro" id="IPR000060">
    <property type="entry name" value="BCCT_transptr"/>
</dbReference>
<evidence type="ECO:0000256" key="8">
    <source>
        <dbReference type="SAM" id="Phobius"/>
    </source>
</evidence>
<feature type="transmembrane region" description="Helical" evidence="8">
    <location>
        <begin position="321"/>
        <end position="339"/>
    </location>
</feature>
<protein>
    <submittedName>
        <fullName evidence="9">BCCT family betaine/carnitine transporter</fullName>
    </submittedName>
</protein>
<proteinExistence type="inferred from homology"/>
<keyword evidence="10" id="KW-1185">Reference proteome</keyword>
<comment type="similarity">
    <text evidence="2">Belongs to the BCCT transporter (TC 2.A.15) family.</text>
</comment>